<dbReference type="PROSITE" id="PS00962">
    <property type="entry name" value="RIBOSOMAL_S2_1"/>
    <property type="match status" value="1"/>
</dbReference>
<name>A0A7C3YUU9_UNCW3</name>
<accession>A0A7C3YUU9</accession>
<dbReference type="Pfam" id="PF00318">
    <property type="entry name" value="Ribosomal_S2"/>
    <property type="match status" value="1"/>
</dbReference>
<dbReference type="PANTHER" id="PTHR12534">
    <property type="entry name" value="30S RIBOSOMAL PROTEIN S2 PROKARYOTIC AND ORGANELLAR"/>
    <property type="match status" value="1"/>
</dbReference>
<dbReference type="PRINTS" id="PR00395">
    <property type="entry name" value="RIBOSOMALS2"/>
</dbReference>
<gene>
    <name evidence="5 6" type="primary">rpsB</name>
    <name evidence="6" type="ORF">ENX07_05545</name>
</gene>
<keyword evidence="3 5" id="KW-0687">Ribonucleoprotein</keyword>
<sequence>MTFPTAKTLLEAGVHFGHRTRFWNPKMQPFIYGKREGIYIIDVEKTLERLRIAYDFIRRVAEQGQDILFVGTKQQAKPIIEEEAMRCGALFVNERWVGGLLTNFNVVSLRITRYLELEKLVQEGELEKYPTKEATRLMKEYNRLKKVFHGLRNMEKLPGALYVIDPRREETPVREARRVKIPIVGFVDTNADPTMVDYPIPGNDDAMRSIKLITSVIANAVLEGKKILEQEIEEV</sequence>
<comment type="similarity">
    <text evidence="1 5">Belongs to the universal ribosomal protein uS2 family.</text>
</comment>
<evidence type="ECO:0000256" key="2">
    <source>
        <dbReference type="ARBA" id="ARBA00022980"/>
    </source>
</evidence>
<dbReference type="InterPro" id="IPR005706">
    <property type="entry name" value="Ribosomal_uS2_bac/mit/plastid"/>
</dbReference>
<dbReference type="Gene3D" id="3.40.50.10490">
    <property type="entry name" value="Glucose-6-phosphate isomerase like protein, domain 1"/>
    <property type="match status" value="1"/>
</dbReference>
<evidence type="ECO:0000256" key="3">
    <source>
        <dbReference type="ARBA" id="ARBA00023274"/>
    </source>
</evidence>
<dbReference type="PANTHER" id="PTHR12534:SF0">
    <property type="entry name" value="SMALL RIBOSOMAL SUBUNIT PROTEIN US2M"/>
    <property type="match status" value="1"/>
</dbReference>
<evidence type="ECO:0000256" key="1">
    <source>
        <dbReference type="ARBA" id="ARBA00006242"/>
    </source>
</evidence>
<dbReference type="NCBIfam" id="TIGR01011">
    <property type="entry name" value="rpsB_bact"/>
    <property type="match status" value="1"/>
</dbReference>
<dbReference type="InterPro" id="IPR001865">
    <property type="entry name" value="Ribosomal_uS2"/>
</dbReference>
<dbReference type="InterPro" id="IPR018130">
    <property type="entry name" value="Ribosomal_uS2_CS"/>
</dbReference>
<organism evidence="6">
    <name type="scientific">candidate division WOR-3 bacterium</name>
    <dbReference type="NCBI Taxonomy" id="2052148"/>
    <lineage>
        <taxon>Bacteria</taxon>
        <taxon>Bacteria division WOR-3</taxon>
    </lineage>
</organism>
<evidence type="ECO:0000256" key="5">
    <source>
        <dbReference type="HAMAP-Rule" id="MF_00291"/>
    </source>
</evidence>
<dbReference type="AlphaFoldDB" id="A0A7C3YUU9"/>
<dbReference type="HAMAP" id="MF_00291_B">
    <property type="entry name" value="Ribosomal_uS2_B"/>
    <property type="match status" value="1"/>
</dbReference>
<dbReference type="GO" id="GO:0022627">
    <property type="term" value="C:cytosolic small ribosomal subunit"/>
    <property type="evidence" value="ECO:0007669"/>
    <property type="project" value="TreeGrafter"/>
</dbReference>
<evidence type="ECO:0000313" key="6">
    <source>
        <dbReference type="EMBL" id="HGE99515.1"/>
    </source>
</evidence>
<dbReference type="CDD" id="cd01425">
    <property type="entry name" value="RPS2"/>
    <property type="match status" value="1"/>
</dbReference>
<dbReference type="EMBL" id="DTMQ01000038">
    <property type="protein sequence ID" value="HGE99515.1"/>
    <property type="molecule type" value="Genomic_DNA"/>
</dbReference>
<comment type="caution">
    <text evidence="6">The sequence shown here is derived from an EMBL/GenBank/DDBJ whole genome shotgun (WGS) entry which is preliminary data.</text>
</comment>
<proteinExistence type="inferred from homology"/>
<dbReference type="Gene3D" id="1.10.287.610">
    <property type="entry name" value="Helix hairpin bin"/>
    <property type="match status" value="1"/>
</dbReference>
<dbReference type="GO" id="GO:0006412">
    <property type="term" value="P:translation"/>
    <property type="evidence" value="ECO:0007669"/>
    <property type="project" value="UniProtKB-UniRule"/>
</dbReference>
<dbReference type="GO" id="GO:0003735">
    <property type="term" value="F:structural constituent of ribosome"/>
    <property type="evidence" value="ECO:0007669"/>
    <property type="project" value="InterPro"/>
</dbReference>
<protein>
    <recommendedName>
        <fullName evidence="4 5">Small ribosomal subunit protein uS2</fullName>
    </recommendedName>
</protein>
<reference evidence="6" key="1">
    <citation type="journal article" date="2020" name="mSystems">
        <title>Genome- and Community-Level Interaction Insights into Carbon Utilization and Element Cycling Functions of Hydrothermarchaeota in Hydrothermal Sediment.</title>
        <authorList>
            <person name="Zhou Z."/>
            <person name="Liu Y."/>
            <person name="Xu W."/>
            <person name="Pan J."/>
            <person name="Luo Z.H."/>
            <person name="Li M."/>
        </authorList>
    </citation>
    <scope>NUCLEOTIDE SEQUENCE [LARGE SCALE GENOMIC DNA]</scope>
    <source>
        <strain evidence="6">SpSt-906</strain>
    </source>
</reference>
<evidence type="ECO:0000256" key="4">
    <source>
        <dbReference type="ARBA" id="ARBA00035256"/>
    </source>
</evidence>
<keyword evidence="2 5" id="KW-0689">Ribosomal protein</keyword>
<dbReference type="InterPro" id="IPR023591">
    <property type="entry name" value="Ribosomal_uS2_flav_dom_sf"/>
</dbReference>
<dbReference type="SUPFAM" id="SSF52313">
    <property type="entry name" value="Ribosomal protein S2"/>
    <property type="match status" value="1"/>
</dbReference>